<evidence type="ECO:0000256" key="2">
    <source>
        <dbReference type="ARBA" id="ARBA00010742"/>
    </source>
</evidence>
<dbReference type="CDD" id="cd01008">
    <property type="entry name" value="PBP2_NrtA_SsuA_CpmA_like"/>
    <property type="match status" value="1"/>
</dbReference>
<evidence type="ECO:0000256" key="4">
    <source>
        <dbReference type="SAM" id="MobiDB-lite"/>
    </source>
</evidence>
<dbReference type="AlphaFoldDB" id="A0A087CDH8"/>
<keyword evidence="7" id="KW-1185">Reference proteome</keyword>
<accession>A0A087CDH8</accession>
<dbReference type="GeneID" id="98300930"/>
<dbReference type="Proteomes" id="UP000029050">
    <property type="component" value="Unassembled WGS sequence"/>
</dbReference>
<dbReference type="SUPFAM" id="SSF53850">
    <property type="entry name" value="Periplasmic binding protein-like II"/>
    <property type="match status" value="1"/>
</dbReference>
<evidence type="ECO:0000256" key="1">
    <source>
        <dbReference type="ARBA" id="ARBA00004418"/>
    </source>
</evidence>
<feature type="domain" description="SsuA/THI5-like" evidence="5">
    <location>
        <begin position="105"/>
        <end position="288"/>
    </location>
</feature>
<dbReference type="GO" id="GO:0042597">
    <property type="term" value="C:periplasmic space"/>
    <property type="evidence" value="ECO:0007669"/>
    <property type="project" value="UniProtKB-SubCell"/>
</dbReference>
<organism evidence="6 7">
    <name type="scientific">Bifidobacterium psychraerophilum</name>
    <dbReference type="NCBI Taxonomy" id="218140"/>
    <lineage>
        <taxon>Bacteria</taxon>
        <taxon>Bacillati</taxon>
        <taxon>Actinomycetota</taxon>
        <taxon>Actinomycetes</taxon>
        <taxon>Bifidobacteriales</taxon>
        <taxon>Bifidobacteriaceae</taxon>
        <taxon>Bifidobacterium</taxon>
    </lineage>
</organism>
<dbReference type="PANTHER" id="PTHR30024:SF47">
    <property type="entry name" value="TAURINE-BINDING PERIPLASMIC PROTEIN"/>
    <property type="match status" value="1"/>
</dbReference>
<feature type="compositionally biased region" description="Basic and acidic residues" evidence="4">
    <location>
        <begin position="17"/>
        <end position="29"/>
    </location>
</feature>
<dbReference type="Gene3D" id="3.40.190.10">
    <property type="entry name" value="Periplasmic binding protein-like II"/>
    <property type="match status" value="2"/>
</dbReference>
<proteinExistence type="inferred from homology"/>
<dbReference type="InterPro" id="IPR015168">
    <property type="entry name" value="SsuA/THI5"/>
</dbReference>
<evidence type="ECO:0000313" key="7">
    <source>
        <dbReference type="Proteomes" id="UP000029050"/>
    </source>
</evidence>
<sequence length="357" mass="38661">MQSYHRRHQQQEASEYPSDRTRSQHDHPRNAGGRHRLRRFTSLLSAFLGLALVTSLAACGSDNAQSSGTTLRVAYLSTANYLTTLQYEDFAKNSLSPAHITWTGPYSPSDAYAAVQSGNADASSTGTGHFVDLIAEQQPWVAFALEYYDGDSQGIVAAPGSNITSLKGLYGKSIAIDSKGGTGDYIVNQAFAHAGLDVSKVNKVEMKQTDFASAFTSGKVDALASFDQNLAMAISTPGAKLLTDGSRYESLNVSIHMVSKRFAQEHPDVVKKLYQALKKESDKAQTHPSIITDAYRKFGASDTLTKVVAGFDTPEIRPIDAQGLAQLNKQAEQYRQFGFIDHVPDLSAAVIDCSGKH</sequence>
<dbReference type="Pfam" id="PF09084">
    <property type="entry name" value="NMT1"/>
    <property type="match status" value="1"/>
</dbReference>
<keyword evidence="3" id="KW-0732">Signal</keyword>
<gene>
    <name evidence="6" type="ORF">BPSY_1736</name>
</gene>
<evidence type="ECO:0000259" key="5">
    <source>
        <dbReference type="Pfam" id="PF09084"/>
    </source>
</evidence>
<protein>
    <submittedName>
        <fullName evidence="6">Extracellular solute-binding protein family 3</fullName>
    </submittedName>
</protein>
<feature type="region of interest" description="Disordered" evidence="4">
    <location>
        <begin position="1"/>
        <end position="35"/>
    </location>
</feature>
<evidence type="ECO:0000256" key="3">
    <source>
        <dbReference type="ARBA" id="ARBA00022729"/>
    </source>
</evidence>
<dbReference type="OrthoDB" id="506623at2"/>
<dbReference type="RefSeq" id="WP_081884365.1">
    <property type="nucleotide sequence ID" value="NZ_BAABVZ010000002.1"/>
</dbReference>
<dbReference type="EMBL" id="JGZI01000010">
    <property type="protein sequence ID" value="KFI81328.1"/>
    <property type="molecule type" value="Genomic_DNA"/>
</dbReference>
<comment type="caution">
    <text evidence="6">The sequence shown here is derived from an EMBL/GenBank/DDBJ whole genome shotgun (WGS) entry which is preliminary data.</text>
</comment>
<comment type="similarity">
    <text evidence="2">Belongs to the bacterial solute-binding protein SsuA/TauA family.</text>
</comment>
<dbReference type="eggNOG" id="COG0715">
    <property type="taxonomic scope" value="Bacteria"/>
</dbReference>
<dbReference type="STRING" id="218140.BPSY_1736"/>
<name>A0A087CDH8_9BIFI</name>
<dbReference type="PANTHER" id="PTHR30024">
    <property type="entry name" value="ALIPHATIC SULFONATES-BINDING PROTEIN-RELATED"/>
    <property type="match status" value="1"/>
</dbReference>
<evidence type="ECO:0000313" key="6">
    <source>
        <dbReference type="EMBL" id="KFI81328.1"/>
    </source>
</evidence>
<reference evidence="6 7" key="1">
    <citation type="submission" date="2014-03" db="EMBL/GenBank/DDBJ databases">
        <title>Genomics of Bifidobacteria.</title>
        <authorList>
            <person name="Ventura M."/>
            <person name="Milani C."/>
            <person name="Lugli G.A."/>
        </authorList>
    </citation>
    <scope>NUCLEOTIDE SEQUENCE [LARGE SCALE GENOMIC DNA]</scope>
    <source>
        <strain evidence="6 7">LMG 21775</strain>
    </source>
</reference>
<comment type="subcellular location">
    <subcellularLocation>
        <location evidence="1">Periplasm</location>
    </subcellularLocation>
</comment>